<comment type="caution">
    <text evidence="2">The sequence shown here is derived from an EMBL/GenBank/DDBJ whole genome shotgun (WGS) entry which is preliminary data.</text>
</comment>
<sequence>MVIEGLAAGTKRRESQTPMTSIFLCFLDETFKINMLVVTVICLVISVIINIIFICCQTQRRACQQCKERSSSHRGQNIVQKRDDIAEDGPDLNYAALHFSEGRTSRGKKKRDLMTEEIVYSQVKGPA</sequence>
<evidence type="ECO:0000313" key="3">
    <source>
        <dbReference type="Proteomes" id="UP001476798"/>
    </source>
</evidence>
<dbReference type="Proteomes" id="UP001476798">
    <property type="component" value="Unassembled WGS sequence"/>
</dbReference>
<feature type="transmembrane region" description="Helical" evidence="1">
    <location>
        <begin position="33"/>
        <end position="55"/>
    </location>
</feature>
<evidence type="ECO:0000256" key="1">
    <source>
        <dbReference type="SAM" id="Phobius"/>
    </source>
</evidence>
<reference evidence="2 3" key="1">
    <citation type="submission" date="2021-06" db="EMBL/GenBank/DDBJ databases">
        <authorList>
            <person name="Palmer J.M."/>
        </authorList>
    </citation>
    <scope>NUCLEOTIDE SEQUENCE [LARGE SCALE GENOMIC DNA]</scope>
    <source>
        <strain evidence="2 3">GA_2019</strain>
        <tissue evidence="2">Muscle</tissue>
    </source>
</reference>
<keyword evidence="1" id="KW-0812">Transmembrane</keyword>
<keyword evidence="1" id="KW-1133">Transmembrane helix</keyword>
<protein>
    <submittedName>
        <fullName evidence="2">Uncharacterized protein</fullName>
    </submittedName>
</protein>
<keyword evidence="1" id="KW-0472">Membrane</keyword>
<proteinExistence type="predicted"/>
<accession>A0ABV0N8W4</accession>
<name>A0ABV0N8W4_9TELE</name>
<dbReference type="EMBL" id="JAHRIO010030389">
    <property type="protein sequence ID" value="MEQ2167808.1"/>
    <property type="molecule type" value="Genomic_DNA"/>
</dbReference>
<organism evidence="2 3">
    <name type="scientific">Goodea atripinnis</name>
    <dbReference type="NCBI Taxonomy" id="208336"/>
    <lineage>
        <taxon>Eukaryota</taxon>
        <taxon>Metazoa</taxon>
        <taxon>Chordata</taxon>
        <taxon>Craniata</taxon>
        <taxon>Vertebrata</taxon>
        <taxon>Euteleostomi</taxon>
        <taxon>Actinopterygii</taxon>
        <taxon>Neopterygii</taxon>
        <taxon>Teleostei</taxon>
        <taxon>Neoteleostei</taxon>
        <taxon>Acanthomorphata</taxon>
        <taxon>Ovalentaria</taxon>
        <taxon>Atherinomorphae</taxon>
        <taxon>Cyprinodontiformes</taxon>
        <taxon>Goodeidae</taxon>
        <taxon>Goodea</taxon>
    </lineage>
</organism>
<keyword evidence="3" id="KW-1185">Reference proteome</keyword>
<gene>
    <name evidence="2" type="ORF">GOODEAATRI_007817</name>
</gene>
<evidence type="ECO:0000313" key="2">
    <source>
        <dbReference type="EMBL" id="MEQ2167808.1"/>
    </source>
</evidence>